<gene>
    <name evidence="1" type="ORF">A3B18_03800</name>
</gene>
<dbReference type="Proteomes" id="UP000178684">
    <property type="component" value="Unassembled WGS sequence"/>
</dbReference>
<dbReference type="EMBL" id="MFIE01000019">
    <property type="protein sequence ID" value="OGF82438.1"/>
    <property type="molecule type" value="Genomic_DNA"/>
</dbReference>
<protein>
    <submittedName>
        <fullName evidence="1">Uncharacterized protein</fullName>
    </submittedName>
</protein>
<dbReference type="AlphaFoldDB" id="A0A1F5X3G3"/>
<accession>A0A1F5X3G3</accession>
<sequence>MKKVIWLSRHDLSAAQVKALRELHGEDAEIVKESPSLNGPEGLLDFIEKTDKAGYGNTFVYAVAAAVHYISATIRGKPFGIFENHPQKRMDGSFGLAAVYWVNVNRNYPCTDERMPAGHDSLRKVWVNPDPMTDFGETLIPVVRDANI</sequence>
<organism evidence="1 2">
    <name type="scientific">Candidatus Giovannonibacteria bacterium RIFCSPLOWO2_01_FULL_46_13</name>
    <dbReference type="NCBI Taxonomy" id="1798352"/>
    <lineage>
        <taxon>Bacteria</taxon>
        <taxon>Candidatus Giovannoniibacteriota</taxon>
    </lineage>
</organism>
<proteinExistence type="predicted"/>
<name>A0A1F5X3G3_9BACT</name>
<evidence type="ECO:0000313" key="1">
    <source>
        <dbReference type="EMBL" id="OGF82438.1"/>
    </source>
</evidence>
<reference evidence="1 2" key="1">
    <citation type="journal article" date="2016" name="Nat. Commun.">
        <title>Thousands of microbial genomes shed light on interconnected biogeochemical processes in an aquifer system.</title>
        <authorList>
            <person name="Anantharaman K."/>
            <person name="Brown C.T."/>
            <person name="Hug L.A."/>
            <person name="Sharon I."/>
            <person name="Castelle C.J."/>
            <person name="Probst A.J."/>
            <person name="Thomas B.C."/>
            <person name="Singh A."/>
            <person name="Wilkins M.J."/>
            <person name="Karaoz U."/>
            <person name="Brodie E.L."/>
            <person name="Williams K.H."/>
            <person name="Hubbard S.S."/>
            <person name="Banfield J.F."/>
        </authorList>
    </citation>
    <scope>NUCLEOTIDE SEQUENCE [LARGE SCALE GENOMIC DNA]</scope>
</reference>
<evidence type="ECO:0000313" key="2">
    <source>
        <dbReference type="Proteomes" id="UP000178684"/>
    </source>
</evidence>
<comment type="caution">
    <text evidence="1">The sequence shown here is derived from an EMBL/GenBank/DDBJ whole genome shotgun (WGS) entry which is preliminary data.</text>
</comment>